<dbReference type="KEGG" id="vg:11257603"/>
<evidence type="ECO:0000256" key="1">
    <source>
        <dbReference type="SAM" id="Phobius"/>
    </source>
</evidence>
<evidence type="ECO:0000313" key="2">
    <source>
        <dbReference type="EMBL" id="AEQ33422.1"/>
    </source>
</evidence>
<gene>
    <name evidence="2" type="primary">mchi_146</name>
</gene>
<keyword evidence="1" id="KW-1133">Transmembrane helix</keyword>
<evidence type="ECO:0000313" key="3">
    <source>
        <dbReference type="Proteomes" id="UP000202558"/>
    </source>
</evidence>
<name>G5CRB6_9VIRU</name>
<sequence length="71" mass="7764">MLFIYVQMIFGYLGCVIGLFVFYYTAKYYGMDMNTNHPSPTLGTLITLLGCVIGGIIGSVIGAMIGLHHEL</sequence>
<accession>G5CRB6</accession>
<keyword evidence="1" id="KW-0812">Transmembrane</keyword>
<protein>
    <submittedName>
        <fullName evidence="2">Uncharacterized protein</fullName>
    </submittedName>
</protein>
<organism evidence="2 3">
    <name type="scientific">Megavirus chiliensis</name>
    <dbReference type="NCBI Taxonomy" id="1094892"/>
    <lineage>
        <taxon>Viruses</taxon>
        <taxon>Varidnaviria</taxon>
        <taxon>Bamfordvirae</taxon>
        <taxon>Nucleocytoviricota</taxon>
        <taxon>Megaviricetes</taxon>
        <taxon>Imitervirales</taxon>
        <taxon>Mimiviridae</taxon>
        <taxon>Megamimivirinae</taxon>
        <taxon>Megavirus</taxon>
        <taxon>Megavirus chilense</taxon>
    </lineage>
</organism>
<keyword evidence="3" id="KW-1185">Reference proteome</keyword>
<dbReference type="Proteomes" id="UP000202558">
    <property type="component" value="Segment"/>
</dbReference>
<reference evidence="2 3" key="1">
    <citation type="journal article" date="2011" name="Proc. Natl. Acad. Sci. U.S.A.">
        <title>Distant Mimivirus relative with a larger genome highlights the fundamental features of Megaviridae.</title>
        <authorList>
            <person name="Arslan D."/>
            <person name="Legendre M."/>
            <person name="Seltzer V."/>
            <person name="Abergel C."/>
            <person name="Claverie J.M."/>
        </authorList>
    </citation>
    <scope>NUCLEOTIDE SEQUENCE [LARGE SCALE GENOMIC DNA]</scope>
    <source>
        <strain evidence="2">Claverie Las Cruses</strain>
    </source>
</reference>
<feature type="transmembrane region" description="Helical" evidence="1">
    <location>
        <begin position="46"/>
        <end position="67"/>
    </location>
</feature>
<proteinExistence type="predicted"/>
<keyword evidence="1" id="KW-0472">Membrane</keyword>
<feature type="transmembrane region" description="Helical" evidence="1">
    <location>
        <begin position="9"/>
        <end position="26"/>
    </location>
</feature>
<dbReference type="EMBL" id="JN258408">
    <property type="protein sequence ID" value="AEQ33422.1"/>
    <property type="molecule type" value="Genomic_DNA"/>
</dbReference>